<dbReference type="PANTHER" id="PTHR46401">
    <property type="entry name" value="GLYCOSYLTRANSFERASE WBBK-RELATED"/>
    <property type="match status" value="1"/>
</dbReference>
<dbReference type="EMBL" id="MGHV01000057">
    <property type="protein sequence ID" value="OGM77361.1"/>
    <property type="molecule type" value="Genomic_DNA"/>
</dbReference>
<protein>
    <recommendedName>
        <fullName evidence="6">Glycosyl transferase family 1 domain-containing protein</fullName>
    </recommendedName>
</protein>
<dbReference type="Gene3D" id="3.40.50.2000">
    <property type="entry name" value="Glycogen Phosphorylase B"/>
    <property type="match status" value="2"/>
</dbReference>
<feature type="domain" description="Glycosyltransferase subfamily 4-like N-terminal" evidence="3">
    <location>
        <begin position="3"/>
        <end position="80"/>
    </location>
</feature>
<name>A0A1F8CMC0_9BACT</name>
<dbReference type="InterPro" id="IPR001296">
    <property type="entry name" value="Glyco_trans_1"/>
</dbReference>
<accession>A0A1F8CMC0</accession>
<evidence type="ECO:0000313" key="4">
    <source>
        <dbReference type="EMBL" id="OGM77361.1"/>
    </source>
</evidence>
<evidence type="ECO:0000313" key="5">
    <source>
        <dbReference type="Proteomes" id="UP000178430"/>
    </source>
</evidence>
<dbReference type="GO" id="GO:0016757">
    <property type="term" value="F:glycosyltransferase activity"/>
    <property type="evidence" value="ECO:0007669"/>
    <property type="project" value="InterPro"/>
</dbReference>
<dbReference type="AlphaFoldDB" id="A0A1F8CMC0"/>
<sequence length="260" mass="28856">MSRVPSVLTVHDLIKSYFSGPETTTRSPWLYSLKRAGYQYVLRRGVTHAQAIIVPTNTVKNQLLTNFPSLPPERVHPIPEAPDPIFCIPSTAKVTLPPNYLLFVGNAYPHKNLSVLLDALTQLPKEHLVIVAHESPFLIRLLSGRDLSRIHLLSSLTDPELVFVYQQARALVAPSLMEGYGLPGLEALMVGTPVISSNIPVYREVYGDKVTYFDPQSVSDLVRVITHLGATSPTSFKYSRTWDQVACSIAEVIHESCARL</sequence>
<evidence type="ECO:0000259" key="2">
    <source>
        <dbReference type="Pfam" id="PF00534"/>
    </source>
</evidence>
<dbReference type="Pfam" id="PF13439">
    <property type="entry name" value="Glyco_transf_4"/>
    <property type="match status" value="1"/>
</dbReference>
<dbReference type="Proteomes" id="UP000178430">
    <property type="component" value="Unassembled WGS sequence"/>
</dbReference>
<gene>
    <name evidence="4" type="ORF">A2197_01275</name>
</gene>
<evidence type="ECO:0008006" key="6">
    <source>
        <dbReference type="Google" id="ProtNLM"/>
    </source>
</evidence>
<comment type="caution">
    <text evidence="4">The sequence shown here is derived from an EMBL/GenBank/DDBJ whole genome shotgun (WGS) entry which is preliminary data.</text>
</comment>
<dbReference type="CDD" id="cd03809">
    <property type="entry name" value="GT4_MtfB-like"/>
    <property type="match status" value="1"/>
</dbReference>
<feature type="domain" description="Glycosyl transferase family 1" evidence="2">
    <location>
        <begin position="98"/>
        <end position="228"/>
    </location>
</feature>
<dbReference type="PANTHER" id="PTHR46401:SF2">
    <property type="entry name" value="GLYCOSYLTRANSFERASE WBBK-RELATED"/>
    <property type="match status" value="1"/>
</dbReference>
<reference evidence="4 5" key="1">
    <citation type="journal article" date="2016" name="Nat. Commun.">
        <title>Thousands of microbial genomes shed light on interconnected biogeochemical processes in an aquifer system.</title>
        <authorList>
            <person name="Anantharaman K."/>
            <person name="Brown C.T."/>
            <person name="Hug L.A."/>
            <person name="Sharon I."/>
            <person name="Castelle C.J."/>
            <person name="Probst A.J."/>
            <person name="Thomas B.C."/>
            <person name="Singh A."/>
            <person name="Wilkins M.J."/>
            <person name="Karaoz U."/>
            <person name="Brodie E.L."/>
            <person name="Williams K.H."/>
            <person name="Hubbard S.S."/>
            <person name="Banfield J.F."/>
        </authorList>
    </citation>
    <scope>NUCLEOTIDE SEQUENCE [LARGE SCALE GENOMIC DNA]</scope>
</reference>
<dbReference type="Pfam" id="PF00534">
    <property type="entry name" value="Glycos_transf_1"/>
    <property type="match status" value="1"/>
</dbReference>
<evidence type="ECO:0000256" key="1">
    <source>
        <dbReference type="ARBA" id="ARBA00022679"/>
    </source>
</evidence>
<keyword evidence="1" id="KW-0808">Transferase</keyword>
<organism evidence="4 5">
    <name type="scientific">Candidatus Woesebacteria bacterium RIFOXYA1_FULL_48_16</name>
    <dbReference type="NCBI Taxonomy" id="1802535"/>
    <lineage>
        <taxon>Bacteria</taxon>
        <taxon>Candidatus Woeseibacteriota</taxon>
    </lineage>
</organism>
<proteinExistence type="predicted"/>
<evidence type="ECO:0000259" key="3">
    <source>
        <dbReference type="Pfam" id="PF13439"/>
    </source>
</evidence>
<dbReference type="InterPro" id="IPR028098">
    <property type="entry name" value="Glyco_trans_4-like_N"/>
</dbReference>
<dbReference type="SUPFAM" id="SSF53756">
    <property type="entry name" value="UDP-Glycosyltransferase/glycogen phosphorylase"/>
    <property type="match status" value="1"/>
</dbReference>